<feature type="region of interest" description="Disordered" evidence="7">
    <location>
        <begin position="313"/>
        <end position="347"/>
    </location>
</feature>
<keyword evidence="3" id="KW-0677">Repeat</keyword>
<dbReference type="SUPFAM" id="SSF140383">
    <property type="entry name" value="BSD domain-like"/>
    <property type="match status" value="1"/>
</dbReference>
<feature type="domain" description="BSD" evidence="8">
    <location>
        <begin position="221"/>
        <end position="272"/>
    </location>
</feature>
<keyword evidence="6" id="KW-0539">Nucleus</keyword>
<sequence>MPASASGTAFHKKKAGTISILEDVQPPKVVWKCIDSSVSHPLVEIPLDAIVNLQATPAATDKMMLKIGVKAEAKKLEGADTHNKASDVLFSFKNRETMDEIKLSLQQIIARKKSAKSIDESHPVAPVAAIATYSDNIGNDEMLANLLDSKNLLKNLTLQQKLLRENPDLMKTFTEAVIKCGLDPDEFWSTRVHLLRSYAIQHNQKRGPYNVLSTIKPVASSDNEVNVSVTREKIHEIFKQYPIVRKAYDDNVPKISEGEFWSRFFSSKLFRKLRGEKINLYDRGDITLDKYLYYDPDYDGEEEDEDVDKLLEDQEAKESEKHSKNNNYNKKKRRKSQSEQQLTASKKKVKLFRGEDEAISKCIDILGNQEDDPQLLGNAPDVTMKDKQDPDLVNVLRTMNRLSRRMLSNIKEDKPGSVLDDEFMEELQIRDLEEMENVEYNELKYTQRSNVSSNIVPSELLKKAMTQSDLNPEVNDYDEFMTTFKKQFHGEEKLDLTSVYFQIKKSIYDSYKDVTDIVKKNSKQSSQAWSSRNLDSLSTSDRKDARSGIPKDRLESLRLTHSTSIEFLRHFWLHFNSISMSSMSTNPNFKSELIQVRKCFFSITKCLERVNANLSKSEGSEREAEERIMKPLIESLKRALKCYEDAVIEPKH</sequence>
<reference evidence="9 10" key="1">
    <citation type="submission" date="2018-12" db="EMBL/GenBank/DDBJ databases">
        <authorList>
            <person name="Tiukova I."/>
            <person name="Dainat J."/>
        </authorList>
    </citation>
    <scope>NUCLEOTIDE SEQUENCE [LARGE SCALE GENOMIC DNA]</scope>
</reference>
<dbReference type="InterPro" id="IPR011993">
    <property type="entry name" value="PH-like_dom_sf"/>
</dbReference>
<dbReference type="PANTHER" id="PTHR12856">
    <property type="entry name" value="TRANSCRIPTION INITIATION FACTOR IIH-RELATED"/>
    <property type="match status" value="1"/>
</dbReference>
<dbReference type="CDD" id="cd13229">
    <property type="entry name" value="PH_TFIIH"/>
    <property type="match status" value="1"/>
</dbReference>
<evidence type="ECO:0000256" key="2">
    <source>
        <dbReference type="ARBA" id="ARBA00009448"/>
    </source>
</evidence>
<feature type="compositionally biased region" description="Basic and acidic residues" evidence="7">
    <location>
        <begin position="313"/>
        <end position="323"/>
    </location>
</feature>
<dbReference type="FunCoup" id="A0A448YG89">
    <property type="interactions" value="950"/>
</dbReference>
<protein>
    <submittedName>
        <fullName evidence="9">DEKNAAC100188</fullName>
    </submittedName>
</protein>
<dbReference type="InterPro" id="IPR013876">
    <property type="entry name" value="TFIIH_BTF_p62_N"/>
</dbReference>
<keyword evidence="4" id="KW-0805">Transcription regulation</keyword>
<evidence type="ECO:0000256" key="7">
    <source>
        <dbReference type="SAM" id="MobiDB-lite"/>
    </source>
</evidence>
<keyword evidence="5" id="KW-0804">Transcription</keyword>
<dbReference type="Proteomes" id="UP000290900">
    <property type="component" value="Unassembled WGS sequence"/>
</dbReference>
<evidence type="ECO:0000256" key="1">
    <source>
        <dbReference type="ARBA" id="ARBA00004123"/>
    </source>
</evidence>
<dbReference type="Pfam" id="PF08567">
    <property type="entry name" value="PH_TFIIH"/>
    <property type="match status" value="1"/>
</dbReference>
<dbReference type="SUPFAM" id="SSF50729">
    <property type="entry name" value="PH domain-like"/>
    <property type="match status" value="1"/>
</dbReference>
<dbReference type="OrthoDB" id="360521at2759"/>
<accession>A0A448YG89</accession>
<dbReference type="AlphaFoldDB" id="A0A448YG89"/>
<comment type="subcellular location">
    <subcellularLocation>
        <location evidence="1">Nucleus</location>
    </subcellularLocation>
</comment>
<dbReference type="InterPro" id="IPR035925">
    <property type="entry name" value="BSD_dom_sf"/>
</dbReference>
<dbReference type="EMBL" id="CAACVR010000001">
    <property type="protein sequence ID" value="VEU19954.1"/>
    <property type="molecule type" value="Genomic_DNA"/>
</dbReference>
<dbReference type="GO" id="GO:0006351">
    <property type="term" value="P:DNA-templated transcription"/>
    <property type="evidence" value="ECO:0007669"/>
    <property type="project" value="InterPro"/>
</dbReference>
<dbReference type="InParanoid" id="A0A448YG89"/>
<dbReference type="InterPro" id="IPR005607">
    <property type="entry name" value="BSD_dom"/>
</dbReference>
<dbReference type="GO" id="GO:0006289">
    <property type="term" value="P:nucleotide-excision repair"/>
    <property type="evidence" value="ECO:0007669"/>
    <property type="project" value="InterPro"/>
</dbReference>
<evidence type="ECO:0000256" key="4">
    <source>
        <dbReference type="ARBA" id="ARBA00023015"/>
    </source>
</evidence>
<proteinExistence type="inferred from homology"/>
<comment type="similarity">
    <text evidence="2">Belongs to the TFB1 family.</text>
</comment>
<dbReference type="InterPro" id="IPR027079">
    <property type="entry name" value="Tfb1/GTF2H1"/>
</dbReference>
<evidence type="ECO:0000256" key="5">
    <source>
        <dbReference type="ARBA" id="ARBA00023163"/>
    </source>
</evidence>
<evidence type="ECO:0000313" key="9">
    <source>
        <dbReference type="EMBL" id="VEU19954.1"/>
    </source>
</evidence>
<dbReference type="Pfam" id="PF03909">
    <property type="entry name" value="BSD"/>
    <property type="match status" value="2"/>
</dbReference>
<name>A0A448YG89_BRENA</name>
<evidence type="ECO:0000256" key="3">
    <source>
        <dbReference type="ARBA" id="ARBA00022737"/>
    </source>
</evidence>
<dbReference type="PROSITE" id="PS50858">
    <property type="entry name" value="BSD"/>
    <property type="match status" value="2"/>
</dbReference>
<dbReference type="Gene3D" id="2.30.29.30">
    <property type="entry name" value="Pleckstrin-homology domain (PH domain)/Phosphotyrosine-binding domain (PTB)"/>
    <property type="match status" value="1"/>
</dbReference>
<dbReference type="STRING" id="13370.A0A448YG89"/>
<keyword evidence="10" id="KW-1185">Reference proteome</keyword>
<organism evidence="9 10">
    <name type="scientific">Brettanomyces naardenensis</name>
    <name type="common">Yeast</name>
    <dbReference type="NCBI Taxonomy" id="13370"/>
    <lineage>
        <taxon>Eukaryota</taxon>
        <taxon>Fungi</taxon>
        <taxon>Dikarya</taxon>
        <taxon>Ascomycota</taxon>
        <taxon>Saccharomycotina</taxon>
        <taxon>Pichiomycetes</taxon>
        <taxon>Pichiales</taxon>
        <taxon>Pichiaceae</taxon>
        <taxon>Brettanomyces</taxon>
    </lineage>
</organism>
<feature type="domain" description="BSD" evidence="8">
    <location>
        <begin position="146"/>
        <end position="199"/>
    </location>
</feature>
<evidence type="ECO:0000256" key="6">
    <source>
        <dbReference type="ARBA" id="ARBA00023242"/>
    </source>
</evidence>
<dbReference type="SMART" id="SM00751">
    <property type="entry name" value="BSD"/>
    <property type="match status" value="2"/>
</dbReference>
<gene>
    <name evidence="9" type="ORF">BRENAR_LOCUS689</name>
</gene>
<evidence type="ECO:0000313" key="10">
    <source>
        <dbReference type="Proteomes" id="UP000290900"/>
    </source>
</evidence>
<dbReference type="GO" id="GO:0000439">
    <property type="term" value="C:transcription factor TFIIH core complex"/>
    <property type="evidence" value="ECO:0007669"/>
    <property type="project" value="InterPro"/>
</dbReference>
<evidence type="ECO:0000259" key="8">
    <source>
        <dbReference type="PROSITE" id="PS50858"/>
    </source>
</evidence>